<proteinExistence type="inferred from homology"/>
<keyword evidence="6 9" id="KW-0560">Oxidoreductase</keyword>
<accession>A0A6J4UMW7</accession>
<evidence type="ECO:0000256" key="2">
    <source>
        <dbReference type="ARBA" id="ARBA00008312"/>
    </source>
</evidence>
<name>A0A6J4UMW7_9DEIN</name>
<dbReference type="EMBL" id="CADCWP010000004">
    <property type="protein sequence ID" value="CAA9553644.1"/>
    <property type="molecule type" value="Genomic_DNA"/>
</dbReference>
<dbReference type="PANTHER" id="PTHR48467:SF1">
    <property type="entry name" value="GLUTAMATE SYNTHASE 1 [NADH], CHLOROPLASTIC-LIKE"/>
    <property type="match status" value="1"/>
</dbReference>
<feature type="binding site" evidence="8">
    <location>
        <position position="211"/>
    </location>
    <ligand>
        <name>NADP(+)</name>
        <dbReference type="ChEBI" id="CHEBI:58349"/>
    </ligand>
</feature>
<protein>
    <submittedName>
        <fullName evidence="9">Ferredoxin--NADP(+) reductase, actinobacterial (Eukaryote-like) type</fullName>
        <ecNumber evidence="9">1.18.1.2</ecNumber>
    </submittedName>
</protein>
<organism evidence="9">
    <name type="scientific">uncultured Truepera sp</name>
    <dbReference type="NCBI Taxonomy" id="543023"/>
    <lineage>
        <taxon>Bacteria</taxon>
        <taxon>Thermotogati</taxon>
        <taxon>Deinococcota</taxon>
        <taxon>Deinococci</taxon>
        <taxon>Trueperales</taxon>
        <taxon>Trueperaceae</taxon>
        <taxon>Truepera</taxon>
        <taxon>environmental samples</taxon>
    </lineage>
</organism>
<feature type="binding site" evidence="7">
    <location>
        <position position="365"/>
    </location>
    <ligand>
        <name>FAD</name>
        <dbReference type="ChEBI" id="CHEBI:57692"/>
    </ligand>
</feature>
<dbReference type="Gene3D" id="3.50.50.60">
    <property type="entry name" value="FAD/NAD(P)-binding domain"/>
    <property type="match status" value="1"/>
</dbReference>
<evidence type="ECO:0000313" key="9">
    <source>
        <dbReference type="EMBL" id="CAA9553644.1"/>
    </source>
</evidence>
<feature type="binding site" evidence="7">
    <location>
        <begin position="372"/>
        <end position="374"/>
    </location>
    <ligand>
        <name>FAD</name>
        <dbReference type="ChEBI" id="CHEBI:57692"/>
    </ligand>
</feature>
<dbReference type="InterPro" id="IPR036188">
    <property type="entry name" value="FAD/NAD-bd_sf"/>
</dbReference>
<keyword evidence="4 7" id="KW-0274">FAD</keyword>
<comment type="cofactor">
    <cofactor evidence="1 7">
        <name>FAD</name>
        <dbReference type="ChEBI" id="CHEBI:57692"/>
    </cofactor>
</comment>
<evidence type="ECO:0000256" key="7">
    <source>
        <dbReference type="PIRSR" id="PIRSR000362-1"/>
    </source>
</evidence>
<evidence type="ECO:0000256" key="6">
    <source>
        <dbReference type="ARBA" id="ARBA00023002"/>
    </source>
</evidence>
<dbReference type="GO" id="GO:0004324">
    <property type="term" value="F:ferredoxin-NADP+ reductase activity"/>
    <property type="evidence" value="ECO:0007669"/>
    <property type="project" value="UniProtKB-EC"/>
</dbReference>
<evidence type="ECO:0000256" key="8">
    <source>
        <dbReference type="PIRSR" id="PIRSR000362-2"/>
    </source>
</evidence>
<dbReference type="EC" id="1.18.1.2" evidence="9"/>
<dbReference type="Gene3D" id="3.40.50.720">
    <property type="entry name" value="NAD(P)-binding Rossmann-like Domain"/>
    <property type="match status" value="1"/>
</dbReference>
<keyword evidence="5 8" id="KW-0521">NADP</keyword>
<dbReference type="InterPro" id="IPR021163">
    <property type="entry name" value="Ferredox_Rdtase_adrenod"/>
</dbReference>
<dbReference type="PRINTS" id="PR00419">
    <property type="entry name" value="ADXRDTASE"/>
</dbReference>
<dbReference type="Pfam" id="PF13450">
    <property type="entry name" value="NAD_binding_8"/>
    <property type="match status" value="1"/>
</dbReference>
<dbReference type="InterPro" id="IPR055275">
    <property type="entry name" value="Ferredox_Rdtase"/>
</dbReference>
<dbReference type="AlphaFoldDB" id="A0A6J4UMW7"/>
<keyword evidence="3" id="KW-0285">Flavoprotein</keyword>
<feature type="binding site" evidence="7">
    <location>
        <position position="48"/>
    </location>
    <ligand>
        <name>FAD</name>
        <dbReference type="ChEBI" id="CHEBI:57692"/>
    </ligand>
</feature>
<evidence type="ECO:0000256" key="1">
    <source>
        <dbReference type="ARBA" id="ARBA00001974"/>
    </source>
</evidence>
<gene>
    <name evidence="9" type="ORF">AVDCRST_MAG86-30</name>
</gene>
<dbReference type="PIRSF" id="PIRSF000362">
    <property type="entry name" value="FNR"/>
    <property type="match status" value="1"/>
</dbReference>
<dbReference type="SUPFAM" id="SSF51971">
    <property type="entry name" value="Nucleotide-binding domain"/>
    <property type="match status" value="2"/>
</dbReference>
<reference evidence="9" key="1">
    <citation type="submission" date="2020-02" db="EMBL/GenBank/DDBJ databases">
        <authorList>
            <person name="Meier V. D."/>
        </authorList>
    </citation>
    <scope>NUCLEOTIDE SEQUENCE</scope>
    <source>
        <strain evidence="9">AVDCRST_MAG86</strain>
    </source>
</reference>
<dbReference type="PANTHER" id="PTHR48467">
    <property type="entry name" value="GLUTAMATE SYNTHASE 1 [NADH], CHLOROPLASTIC-LIKE"/>
    <property type="match status" value="1"/>
</dbReference>
<comment type="similarity">
    <text evidence="2">Belongs to the ferredoxin--NADP reductase type 1 family.</text>
</comment>
<sequence length="460" mass="50013">MTYTPERPLRVGIVGAGPSGFFAADALIKQNLPVSVDLFDRLPTPFGLVRYGVAPDHQKIKSVTKLYQKTLDDPRVRFFGHVAYGKDLTLAELRRFYDAILYTVGAPSDRPLGIPGETLAGSLSATEFVAWYNGHPDYADLSPDLSTGSVAVVGMGNVAVDVTRILAKTADELLQTDIADYAVEALRESRVKDIYMLGRRGPAQGKFTTKELRELGDLTNADVVVDPEDMELDPISEASLSEDPMIAKNVEVLREFSGRVQAGKPRRVHIKFLSSPVEVLGSGKVEGLRVEKNELRDRDGSLAAVGTGETEVLPVGMVLRSVGYRGVALPEVPFDDRRGVIPNRLGRVTASVGGEVVPGEYVAGWIKRGPTGVIGTNKADAAESVRSLLEDAPGLARVADADAAPEAIDHYLEAKGVRFFPFDHWLELDALELEAGRSQGRPRVKLTRIEEMLKRTKELA</sequence>
<feature type="binding site" evidence="7">
    <location>
        <position position="19"/>
    </location>
    <ligand>
        <name>FAD</name>
        <dbReference type="ChEBI" id="CHEBI:57692"/>
    </ligand>
</feature>
<feature type="binding site" evidence="8">
    <location>
        <begin position="199"/>
        <end position="200"/>
    </location>
    <ligand>
        <name>NADP(+)</name>
        <dbReference type="ChEBI" id="CHEBI:58349"/>
    </ligand>
</feature>
<evidence type="ECO:0000256" key="4">
    <source>
        <dbReference type="ARBA" id="ARBA00022827"/>
    </source>
</evidence>
<evidence type="ECO:0000256" key="5">
    <source>
        <dbReference type="ARBA" id="ARBA00022857"/>
    </source>
</evidence>
<feature type="binding site" evidence="8">
    <location>
        <position position="372"/>
    </location>
    <ligand>
        <name>NADP(+)</name>
        <dbReference type="ChEBI" id="CHEBI:58349"/>
    </ligand>
</feature>
<evidence type="ECO:0000256" key="3">
    <source>
        <dbReference type="ARBA" id="ARBA00022630"/>
    </source>
</evidence>